<evidence type="ECO:0000313" key="9">
    <source>
        <dbReference type="Proteomes" id="UP000253922"/>
    </source>
</evidence>
<evidence type="ECO:0000256" key="4">
    <source>
        <dbReference type="ARBA" id="ARBA00022989"/>
    </source>
</evidence>
<dbReference type="EMBL" id="DPBP01000014">
    <property type="protein sequence ID" value="HCE16857.1"/>
    <property type="molecule type" value="Genomic_DNA"/>
</dbReference>
<keyword evidence="9" id="KW-1185">Reference proteome</keyword>
<dbReference type="PANTHER" id="PTHR23538">
    <property type="entry name" value="44.5 KD BACTERIOCHLOROPHYLL SYNTHASE SUBUNIT"/>
    <property type="match status" value="1"/>
</dbReference>
<dbReference type="InterPro" id="IPR026036">
    <property type="entry name" value="PucC"/>
</dbReference>
<evidence type="ECO:0000313" key="7">
    <source>
        <dbReference type="EMBL" id="GAP08347.1"/>
    </source>
</evidence>
<dbReference type="OrthoDB" id="144773at2"/>
<feature type="transmembrane region" description="Helical" evidence="6">
    <location>
        <begin position="75"/>
        <end position="97"/>
    </location>
</feature>
<dbReference type="AlphaFoldDB" id="A0A3D1JF40"/>
<feature type="transmembrane region" description="Helical" evidence="6">
    <location>
        <begin position="353"/>
        <end position="378"/>
    </location>
</feature>
<dbReference type="GO" id="GO:0016020">
    <property type="term" value="C:membrane"/>
    <property type="evidence" value="ECO:0007669"/>
    <property type="project" value="UniProtKB-SubCell"/>
</dbReference>
<feature type="transmembrane region" description="Helical" evidence="6">
    <location>
        <begin position="233"/>
        <end position="250"/>
    </location>
</feature>
<gene>
    <name evidence="7" type="ORF">ATHL_03249</name>
    <name evidence="8" type="ORF">DEQ80_03265</name>
</gene>
<comment type="similarity">
    <text evidence="2">Belongs to the PucC family.</text>
</comment>
<dbReference type="STRING" id="229919.GCA_001050195_03188"/>
<proteinExistence type="inferred from homology"/>
<evidence type="ECO:0000256" key="1">
    <source>
        <dbReference type="ARBA" id="ARBA00004141"/>
    </source>
</evidence>
<dbReference type="Proteomes" id="UP000264141">
    <property type="component" value="Unassembled WGS sequence"/>
</dbReference>
<dbReference type="Pfam" id="PF03209">
    <property type="entry name" value="PUCC"/>
    <property type="match status" value="1"/>
</dbReference>
<feature type="transmembrane region" description="Helical" evidence="6">
    <location>
        <begin position="143"/>
        <end position="166"/>
    </location>
</feature>
<keyword evidence="5 6" id="KW-0472">Membrane</keyword>
<feature type="transmembrane region" description="Helical" evidence="6">
    <location>
        <begin position="109"/>
        <end position="131"/>
    </location>
</feature>
<feature type="transmembrane region" description="Helical" evidence="6">
    <location>
        <begin position="172"/>
        <end position="193"/>
    </location>
</feature>
<dbReference type="PANTHER" id="PTHR23538:SF1">
    <property type="entry name" value="44.5 KD BACTERIOCHLOROPHYLL SYNTHASE SUBUNIT"/>
    <property type="match status" value="1"/>
</dbReference>
<evidence type="ECO:0000256" key="2">
    <source>
        <dbReference type="ARBA" id="ARBA00008412"/>
    </source>
</evidence>
<dbReference type="Proteomes" id="UP000253922">
    <property type="component" value="Unassembled WGS sequence"/>
</dbReference>
<dbReference type="Gene3D" id="1.20.1250.20">
    <property type="entry name" value="MFS general substrate transporter like domains"/>
    <property type="match status" value="1"/>
</dbReference>
<keyword evidence="3 6" id="KW-0812">Transmembrane</keyword>
<comment type="subcellular location">
    <subcellularLocation>
        <location evidence="1">Membrane</location>
        <topology evidence="1">Multi-pass membrane protein</topology>
    </subcellularLocation>
</comment>
<keyword evidence="4 6" id="KW-1133">Transmembrane helix</keyword>
<dbReference type="CDD" id="cd06176">
    <property type="entry name" value="MFS_BCD_PucC-like"/>
    <property type="match status" value="1"/>
</dbReference>
<reference evidence="9" key="2">
    <citation type="submission" date="2015-07" db="EMBL/GenBank/DDBJ databases">
        <title>Draft Genome Sequences of Anaerolinea thermolimosa IMO-1, Bellilinea caldifistulae GOMI-1, Leptolinea tardivitalis YMTK-2, Levilinea saccharolytica KIBI-1,Longilinea arvoryzae KOME-1, Previously Described as Members of the Anaerolineaceae (Chloroflexi).</title>
        <authorList>
            <person name="Sekiguchi Y."/>
            <person name="Ohashi A."/>
            <person name="Matsuura N."/>
            <person name="Tourlousse M.D."/>
        </authorList>
    </citation>
    <scope>NUCLEOTIDE SEQUENCE [LARGE SCALE GENOMIC DNA]</scope>
    <source>
        <strain evidence="9">IMO-1</strain>
    </source>
</reference>
<dbReference type="InterPro" id="IPR004896">
    <property type="entry name" value="PucC-rel"/>
</dbReference>
<evidence type="ECO:0000313" key="8">
    <source>
        <dbReference type="EMBL" id="HCE16857.1"/>
    </source>
</evidence>
<protein>
    <submittedName>
        <fullName evidence="8">MFS transporter</fullName>
    </submittedName>
    <submittedName>
        <fullName evidence="7">PUCC protein</fullName>
    </submittedName>
</protein>
<evidence type="ECO:0000313" key="10">
    <source>
        <dbReference type="Proteomes" id="UP000264141"/>
    </source>
</evidence>
<dbReference type="PIRSF" id="PIRSF016565">
    <property type="entry name" value="PucC"/>
    <property type="match status" value="1"/>
</dbReference>
<organism evidence="8 10">
    <name type="scientific">Anaerolinea thermolimosa</name>
    <dbReference type="NCBI Taxonomy" id="229919"/>
    <lineage>
        <taxon>Bacteria</taxon>
        <taxon>Bacillati</taxon>
        <taxon>Chloroflexota</taxon>
        <taxon>Anaerolineae</taxon>
        <taxon>Anaerolineales</taxon>
        <taxon>Anaerolineaceae</taxon>
        <taxon>Anaerolinea</taxon>
    </lineage>
</organism>
<evidence type="ECO:0000256" key="6">
    <source>
        <dbReference type="SAM" id="Phobius"/>
    </source>
</evidence>
<dbReference type="InterPro" id="IPR036259">
    <property type="entry name" value="MFS_trans_sf"/>
</dbReference>
<feature type="transmembrane region" description="Helical" evidence="6">
    <location>
        <begin position="299"/>
        <end position="317"/>
    </location>
</feature>
<dbReference type="SUPFAM" id="SSF103473">
    <property type="entry name" value="MFS general substrate transporter"/>
    <property type="match status" value="1"/>
</dbReference>
<accession>A0A3D1JF40</accession>
<feature type="transmembrane region" description="Helical" evidence="6">
    <location>
        <begin position="270"/>
        <end position="287"/>
    </location>
</feature>
<dbReference type="RefSeq" id="WP_062195876.1">
    <property type="nucleotide sequence ID" value="NZ_DF967966.1"/>
</dbReference>
<name>A0A3D1JF40_9CHLR</name>
<feature type="transmembrane region" description="Helical" evidence="6">
    <location>
        <begin position="390"/>
        <end position="411"/>
    </location>
</feature>
<dbReference type="EMBL" id="DF967966">
    <property type="protein sequence ID" value="GAP08347.1"/>
    <property type="molecule type" value="Genomic_DNA"/>
</dbReference>
<reference evidence="8 10" key="3">
    <citation type="journal article" date="2018" name="Nat. Biotechnol.">
        <title>A standardized bacterial taxonomy based on genome phylogeny substantially revises the tree of life.</title>
        <authorList>
            <person name="Parks D.H."/>
            <person name="Chuvochina M."/>
            <person name="Waite D.W."/>
            <person name="Rinke C."/>
            <person name="Skarshewski A."/>
            <person name="Chaumeil P.A."/>
            <person name="Hugenholtz P."/>
        </authorList>
    </citation>
    <scope>NUCLEOTIDE SEQUENCE [LARGE SCALE GENOMIC DNA]</scope>
    <source>
        <strain evidence="8">UBA8781</strain>
    </source>
</reference>
<evidence type="ECO:0000256" key="5">
    <source>
        <dbReference type="ARBA" id="ARBA00023136"/>
    </source>
</evidence>
<evidence type="ECO:0000256" key="3">
    <source>
        <dbReference type="ARBA" id="ARBA00022692"/>
    </source>
</evidence>
<feature type="transmembrane region" description="Helical" evidence="6">
    <location>
        <begin position="34"/>
        <end position="54"/>
    </location>
</feature>
<sequence length="438" mass="46837">MLIKRLQLALIHTAVAMTLVPINSTLNRIMIKELTLSAALVAVLASLPYFFAPLQVLIGAYSDRHPILGWRRTPYITLGLGLCAAGVALAPQAVFLIPRQPLPGLALSLLVFMAWGMGYNLASVAYLSLAAELSGEGGRSRTIGIMWFFMIVGIIVTAATLSHLLRAYSPEALQTAFEIIALAALGLGVLGLARLEPRHSATLPPAPSAMDDSRTDWRVLLRGVLGNPQARRFFFYLVILLAAILGQDVLLEPFAGEALGLSVEQTTRITSIWGGCVLLAFLLANLLEARLSKKGVARIGALTAMAGLLAIVGGGWLDQRGIFYGGVVLLGLGTGLSTVSNLSLMLDMTTAQVGLFIGAWGVANALSRLIGTLTAGIFRDLLTLVTGNTVMGYTLVFLTQVVFLGISLVMLSRIDVLRFREQTRPDLTERVVLMNDAT</sequence>
<feature type="transmembrane region" description="Helical" evidence="6">
    <location>
        <begin position="323"/>
        <end position="346"/>
    </location>
</feature>
<reference evidence="7" key="1">
    <citation type="journal article" date="2015" name="Genome Announc.">
        <title>Draft Genome Sequences of Anaerolinea thermolimosa IMO-1, Bellilinea caldifistulae GOMI-1, Leptolinea tardivitalis YMTK-2, Levilinea saccharolytica KIBI-1, Longilinea arvoryzae KOME-1, Previously Described as Members of the Class Anaerolineae (Chloroflexi).</title>
        <authorList>
            <person name="Matsuura N."/>
            <person name="Tourlousse M.D."/>
            <person name="Ohashi A."/>
            <person name="Hugenholtz P."/>
            <person name="Sekiguchi Y."/>
        </authorList>
    </citation>
    <scope>NUCLEOTIDE SEQUENCE</scope>
    <source>
        <strain evidence="7">IMO-1</strain>
    </source>
</reference>